<dbReference type="HOGENOM" id="CLU_2468574_0_0_1"/>
<dbReference type="InParanoid" id="A0A0C2W134"/>
<feature type="chain" id="PRO_5002157726" description="Secreted protein" evidence="1">
    <location>
        <begin position="37"/>
        <end position="88"/>
    </location>
</feature>
<evidence type="ECO:0008006" key="4">
    <source>
        <dbReference type="Google" id="ProtNLM"/>
    </source>
</evidence>
<feature type="signal peptide" evidence="1">
    <location>
        <begin position="1"/>
        <end position="36"/>
    </location>
</feature>
<evidence type="ECO:0000313" key="3">
    <source>
        <dbReference type="Proteomes" id="UP000054549"/>
    </source>
</evidence>
<evidence type="ECO:0000256" key="1">
    <source>
        <dbReference type="SAM" id="SignalP"/>
    </source>
</evidence>
<sequence length="88" mass="10214">MSQTLPPARQYPRWMCRMNISCMFLLALSFRRSTDPVGPQGQCGTHSTWRLILGRPKQTSHYGPNHRPSPLRVWLAIGLFRTFLPHPR</sequence>
<dbReference type="Proteomes" id="UP000054549">
    <property type="component" value="Unassembled WGS sequence"/>
</dbReference>
<proteinExistence type="predicted"/>
<keyword evidence="1" id="KW-0732">Signal</keyword>
<gene>
    <name evidence="2" type="ORF">M378DRAFT_727772</name>
</gene>
<organism evidence="2 3">
    <name type="scientific">Amanita muscaria (strain Koide BX008)</name>
    <dbReference type="NCBI Taxonomy" id="946122"/>
    <lineage>
        <taxon>Eukaryota</taxon>
        <taxon>Fungi</taxon>
        <taxon>Dikarya</taxon>
        <taxon>Basidiomycota</taxon>
        <taxon>Agaricomycotina</taxon>
        <taxon>Agaricomycetes</taxon>
        <taxon>Agaricomycetidae</taxon>
        <taxon>Agaricales</taxon>
        <taxon>Pluteineae</taxon>
        <taxon>Amanitaceae</taxon>
        <taxon>Amanita</taxon>
    </lineage>
</organism>
<evidence type="ECO:0000313" key="2">
    <source>
        <dbReference type="EMBL" id="KIL54827.1"/>
    </source>
</evidence>
<keyword evidence="3" id="KW-1185">Reference proteome</keyword>
<name>A0A0C2W134_AMAMK</name>
<dbReference type="EMBL" id="KN818623">
    <property type="protein sequence ID" value="KIL54827.1"/>
    <property type="molecule type" value="Genomic_DNA"/>
</dbReference>
<dbReference type="AlphaFoldDB" id="A0A0C2W134"/>
<accession>A0A0C2W134</accession>
<reference evidence="2 3" key="1">
    <citation type="submission" date="2014-04" db="EMBL/GenBank/DDBJ databases">
        <title>Evolutionary Origins and Diversification of the Mycorrhizal Mutualists.</title>
        <authorList>
            <consortium name="DOE Joint Genome Institute"/>
            <consortium name="Mycorrhizal Genomics Consortium"/>
            <person name="Kohler A."/>
            <person name="Kuo A."/>
            <person name="Nagy L.G."/>
            <person name="Floudas D."/>
            <person name="Copeland A."/>
            <person name="Barry K.W."/>
            <person name="Cichocki N."/>
            <person name="Veneault-Fourrey C."/>
            <person name="LaButti K."/>
            <person name="Lindquist E.A."/>
            <person name="Lipzen A."/>
            <person name="Lundell T."/>
            <person name="Morin E."/>
            <person name="Murat C."/>
            <person name="Riley R."/>
            <person name="Ohm R."/>
            <person name="Sun H."/>
            <person name="Tunlid A."/>
            <person name="Henrissat B."/>
            <person name="Grigoriev I.V."/>
            <person name="Hibbett D.S."/>
            <person name="Martin F."/>
        </authorList>
    </citation>
    <scope>NUCLEOTIDE SEQUENCE [LARGE SCALE GENOMIC DNA]</scope>
    <source>
        <strain evidence="2 3">Koide BX008</strain>
    </source>
</reference>
<protein>
    <recommendedName>
        <fullName evidence="4">Secreted protein</fullName>
    </recommendedName>
</protein>